<dbReference type="InterPro" id="IPR024520">
    <property type="entry name" value="DUF3558"/>
</dbReference>
<dbReference type="RefSeq" id="WP_326567245.1">
    <property type="nucleotide sequence ID" value="NZ_CP142149.1"/>
</dbReference>
<evidence type="ECO:0000313" key="2">
    <source>
        <dbReference type="Proteomes" id="UP001330812"/>
    </source>
</evidence>
<protein>
    <submittedName>
        <fullName evidence="1">DUF3558 domain-containing protein</fullName>
    </submittedName>
</protein>
<reference evidence="1 2" key="1">
    <citation type="journal article" date="2015" name="Int. J. Syst. Evol. Microbiol.">
        <title>Amycolatopsis rhabdoformis sp. nov., an actinomycete isolated from a tropical forest soil.</title>
        <authorList>
            <person name="Souza W.R."/>
            <person name="Silva R.E."/>
            <person name="Goodfellow M."/>
            <person name="Busarakam K."/>
            <person name="Figueiro F.S."/>
            <person name="Ferreira D."/>
            <person name="Rodrigues-Filho E."/>
            <person name="Moraes L.A.B."/>
            <person name="Zucchi T.D."/>
        </authorList>
    </citation>
    <scope>NUCLEOTIDE SEQUENCE [LARGE SCALE GENOMIC DNA]</scope>
    <source>
        <strain evidence="1 2">NCIMB 14900</strain>
    </source>
</reference>
<dbReference type="Proteomes" id="UP001330812">
    <property type="component" value="Chromosome"/>
</dbReference>
<evidence type="ECO:0000313" key="1">
    <source>
        <dbReference type="EMBL" id="WSE28241.1"/>
    </source>
</evidence>
<accession>A0ABZ1I385</accession>
<dbReference type="EMBL" id="CP142149">
    <property type="protein sequence ID" value="WSE28241.1"/>
    <property type="molecule type" value="Genomic_DNA"/>
</dbReference>
<gene>
    <name evidence="1" type="ORF">VSH64_36195</name>
</gene>
<keyword evidence="2" id="KW-1185">Reference proteome</keyword>
<name>A0ABZ1I385_9PSEU</name>
<sequence>MFIVAAASAISACAGSTNGRALPVTPTTGEAMLAPKVVKPLTNTGRYEKDPCAAATMNEVAQLGGPVKGTSVYESTPGKTCQWTFDGGTGNIAGTFVTGNKDGLNSLYLQNRDGVLTTFKIVSPVEGYPAVAYSQGDEGEGNCAIAVGVRDDLTFTVITHLRDGNPELSNPCKMATALGAVVVDRLKTG</sequence>
<organism evidence="1 2">
    <name type="scientific">Amycolatopsis rhabdoformis</name>
    <dbReference type="NCBI Taxonomy" id="1448059"/>
    <lineage>
        <taxon>Bacteria</taxon>
        <taxon>Bacillati</taxon>
        <taxon>Actinomycetota</taxon>
        <taxon>Actinomycetes</taxon>
        <taxon>Pseudonocardiales</taxon>
        <taxon>Pseudonocardiaceae</taxon>
        <taxon>Amycolatopsis</taxon>
    </lineage>
</organism>
<proteinExistence type="predicted"/>
<dbReference type="Pfam" id="PF12079">
    <property type="entry name" value="DUF3558"/>
    <property type="match status" value="1"/>
</dbReference>